<evidence type="ECO:0000313" key="2">
    <source>
        <dbReference type="Proteomes" id="UP000191153"/>
    </source>
</evidence>
<dbReference type="EMBL" id="FUWX01000006">
    <property type="protein sequence ID" value="SJZ54754.1"/>
    <property type="molecule type" value="Genomic_DNA"/>
</dbReference>
<gene>
    <name evidence="1" type="ORF">SAMN02745174_00879</name>
</gene>
<name>A0A1T4LJZ3_9FUSO</name>
<dbReference type="Proteomes" id="UP000191153">
    <property type="component" value="Unassembled WGS sequence"/>
</dbReference>
<protein>
    <submittedName>
        <fullName evidence="1">Uncharacterized protein</fullName>
    </submittedName>
</protein>
<dbReference type="AlphaFoldDB" id="A0A1T4LJZ3"/>
<keyword evidence="2" id="KW-1185">Reference proteome</keyword>
<sequence length="85" mass="10529">MMINKKSNLFRVEMYLGKRIYDNQEFDDIKFREFFYKLDLAEKYFARLSSKLEEGQEMRIFRKTDINKWDLLDSMTYTEKVERCS</sequence>
<reference evidence="1 2" key="1">
    <citation type="submission" date="2017-02" db="EMBL/GenBank/DDBJ databases">
        <authorList>
            <person name="Peterson S.W."/>
        </authorList>
    </citation>
    <scope>NUCLEOTIDE SEQUENCE [LARGE SCALE GENOMIC DNA]</scope>
    <source>
        <strain evidence="1 2">ATCC 700028</strain>
    </source>
</reference>
<proteinExistence type="predicted"/>
<evidence type="ECO:0000313" key="1">
    <source>
        <dbReference type="EMBL" id="SJZ54754.1"/>
    </source>
</evidence>
<accession>A0A1T4LJZ3</accession>
<dbReference type="STRING" id="180163.SAMN02745174_00879"/>
<organism evidence="1 2">
    <name type="scientific">Cetobacterium ceti</name>
    <dbReference type="NCBI Taxonomy" id="180163"/>
    <lineage>
        <taxon>Bacteria</taxon>
        <taxon>Fusobacteriati</taxon>
        <taxon>Fusobacteriota</taxon>
        <taxon>Fusobacteriia</taxon>
        <taxon>Fusobacteriales</taxon>
        <taxon>Fusobacteriaceae</taxon>
        <taxon>Cetobacterium</taxon>
    </lineage>
</organism>
<dbReference type="RefSeq" id="WP_078693408.1">
    <property type="nucleotide sequence ID" value="NZ_FUWX01000006.1"/>
</dbReference>